<name>A0A0A0YPV3_9CAUD</name>
<proteinExistence type="predicted"/>
<dbReference type="GeneID" id="24724567"/>
<dbReference type="EMBL" id="KM236242">
    <property type="protein sequence ID" value="AIX12389.1"/>
    <property type="molecule type" value="Genomic_DNA"/>
</dbReference>
<protein>
    <submittedName>
        <fullName evidence="1">Uncharacterized protein</fullName>
    </submittedName>
</protein>
<dbReference type="KEGG" id="vg:24724567"/>
<gene>
    <name evidence="1" type="ORF">CPT_Pollock30</name>
</gene>
<organism evidence="1 2">
    <name type="scientific">Escherichia phage Pollock</name>
    <dbReference type="NCBI Taxonomy" id="1540097"/>
    <lineage>
        <taxon>Viruses</taxon>
        <taxon>Duplodnaviria</taxon>
        <taxon>Heunggongvirae</taxon>
        <taxon>Uroviricota</taxon>
        <taxon>Caudoviricetes</taxon>
        <taxon>Schitoviridae</taxon>
        <taxon>Humphriesvirinae</taxon>
        <taxon>Pollockvirus</taxon>
        <taxon>Pollockvirus pollock</taxon>
    </lineage>
</organism>
<evidence type="ECO:0000313" key="1">
    <source>
        <dbReference type="EMBL" id="AIX12389.1"/>
    </source>
</evidence>
<accession>A0A0A0YPV3</accession>
<dbReference type="RefSeq" id="YP_009152131.1">
    <property type="nucleotide sequence ID" value="NC_027381.1"/>
</dbReference>
<sequence>MRPTAIKKAIERAFAAGLVPFIKGSPGI</sequence>
<reference evidence="1 2" key="1">
    <citation type="journal article" date="2015" name="Genome Announc.">
        <title>Complete Genome Sequence of Enterotoxigenic Escherichia coli N4-Like Podophage Pollock.</title>
        <authorList>
            <person name="Patel R.S."/>
            <person name="Lessor L.E."/>
            <person name="Hernandez A.C."/>
            <person name="Kuty Everett G.F."/>
        </authorList>
    </citation>
    <scope>NUCLEOTIDE SEQUENCE [LARGE SCALE GENOMIC DNA]</scope>
</reference>
<keyword evidence="2" id="KW-1185">Reference proteome</keyword>
<evidence type="ECO:0000313" key="2">
    <source>
        <dbReference type="Proteomes" id="UP000030324"/>
    </source>
</evidence>
<dbReference type="Proteomes" id="UP000030324">
    <property type="component" value="Segment"/>
</dbReference>